<dbReference type="PANTHER" id="PTHR33392:SF6">
    <property type="entry name" value="POLYISOPRENYL-TEICHOIC ACID--PEPTIDOGLYCAN TEICHOIC ACID TRANSFERASE TAGU"/>
    <property type="match status" value="1"/>
</dbReference>
<proteinExistence type="inferred from homology"/>
<dbReference type="InterPro" id="IPR050922">
    <property type="entry name" value="LytR/CpsA/Psr_CW_biosynth"/>
</dbReference>
<dbReference type="Gene3D" id="3.40.630.190">
    <property type="entry name" value="LCP protein"/>
    <property type="match status" value="1"/>
</dbReference>
<keyword evidence="2" id="KW-0472">Membrane</keyword>
<organism evidence="4 5">
    <name type="scientific">Scrofimicrobium canadense</name>
    <dbReference type="NCBI Taxonomy" id="2652290"/>
    <lineage>
        <taxon>Bacteria</taxon>
        <taxon>Bacillati</taxon>
        <taxon>Actinomycetota</taxon>
        <taxon>Actinomycetes</taxon>
        <taxon>Actinomycetales</taxon>
        <taxon>Actinomycetaceae</taxon>
        <taxon>Scrofimicrobium</taxon>
    </lineage>
</organism>
<keyword evidence="2" id="KW-1133">Transmembrane helix</keyword>
<dbReference type="AlphaFoldDB" id="A0A6N7W4U6"/>
<accession>A0A6N7W4U6</accession>
<dbReference type="Pfam" id="PF03816">
    <property type="entry name" value="LytR_cpsA_psr"/>
    <property type="match status" value="1"/>
</dbReference>
<feature type="transmembrane region" description="Helical" evidence="2">
    <location>
        <begin position="21"/>
        <end position="41"/>
    </location>
</feature>
<reference evidence="4 5" key="1">
    <citation type="submission" date="2019-08" db="EMBL/GenBank/DDBJ databases">
        <title>In-depth cultivation of the pig gut microbiome towards novel bacterial diversity and tailored functional studies.</title>
        <authorList>
            <person name="Wylensek D."/>
            <person name="Hitch T.C.A."/>
            <person name="Clavel T."/>
        </authorList>
    </citation>
    <scope>NUCLEOTIDE SEQUENCE [LARGE SCALE GENOMIC DNA]</scope>
    <source>
        <strain evidence="4 5">WB03_NA08</strain>
    </source>
</reference>
<protein>
    <submittedName>
        <fullName evidence="4">LytR family transcriptional regulator</fullName>
    </submittedName>
</protein>
<evidence type="ECO:0000313" key="5">
    <source>
        <dbReference type="Proteomes" id="UP000470875"/>
    </source>
</evidence>
<evidence type="ECO:0000256" key="1">
    <source>
        <dbReference type="ARBA" id="ARBA00006068"/>
    </source>
</evidence>
<keyword evidence="2" id="KW-0812">Transmembrane</keyword>
<dbReference type="Proteomes" id="UP000470875">
    <property type="component" value="Unassembled WGS sequence"/>
</dbReference>
<keyword evidence="5" id="KW-1185">Reference proteome</keyword>
<gene>
    <name evidence="4" type="ORF">FYJ24_01890</name>
</gene>
<dbReference type="RefSeq" id="WP_154543069.1">
    <property type="nucleotide sequence ID" value="NZ_VULO01000002.1"/>
</dbReference>
<evidence type="ECO:0000313" key="4">
    <source>
        <dbReference type="EMBL" id="MSS83533.1"/>
    </source>
</evidence>
<dbReference type="PANTHER" id="PTHR33392">
    <property type="entry name" value="POLYISOPRENYL-TEICHOIC ACID--PEPTIDOGLYCAN TEICHOIC ACID TRANSFERASE TAGU"/>
    <property type="match status" value="1"/>
</dbReference>
<sequence>MHPLPPAHSSSRDSFPLWAKVMMWVVVGSLCVTASALIAVYRYKHHLSQTFDDRKTVISQALPDRDSGHDTETPDEISGMQTILLLGSDSRGNPDDARSDTMMVVRIPEKRDSAYVMSFLRDSWVDIPGYGYNKINAAFAYGGLPLAIETIEDHLSTRIDHVIMVDFEGFKHVTDALGGVQVHNEIEFSLTNGEGTTDFPVGDLDLNGDQALQFVRERYSFIDGDYQRARNQQLYLKSVLEKFLSAGTLTNPSKITGVVEGLSPYLSVDEGVTADYLVSLVWTLRSLSTDDIVFFTVPTLGTELTEDGVSIINLDYERLEELADSFHNDTLDEYVQTHDLSEY</sequence>
<dbReference type="InterPro" id="IPR004474">
    <property type="entry name" value="LytR_CpsA_psr"/>
</dbReference>
<comment type="similarity">
    <text evidence="1">Belongs to the LytR/CpsA/Psr (LCP) family.</text>
</comment>
<comment type="caution">
    <text evidence="4">The sequence shown here is derived from an EMBL/GenBank/DDBJ whole genome shotgun (WGS) entry which is preliminary data.</text>
</comment>
<evidence type="ECO:0000256" key="2">
    <source>
        <dbReference type="SAM" id="Phobius"/>
    </source>
</evidence>
<name>A0A6N7W4U6_9ACTO</name>
<evidence type="ECO:0000259" key="3">
    <source>
        <dbReference type="Pfam" id="PF03816"/>
    </source>
</evidence>
<feature type="domain" description="Cell envelope-related transcriptional attenuator" evidence="3">
    <location>
        <begin position="98"/>
        <end position="243"/>
    </location>
</feature>
<dbReference type="EMBL" id="VULO01000002">
    <property type="protein sequence ID" value="MSS83533.1"/>
    <property type="molecule type" value="Genomic_DNA"/>
</dbReference>
<dbReference type="NCBIfam" id="TIGR00350">
    <property type="entry name" value="lytR_cpsA_psr"/>
    <property type="match status" value="1"/>
</dbReference>